<dbReference type="Pfam" id="PF00942">
    <property type="entry name" value="CBM_3"/>
    <property type="match status" value="1"/>
</dbReference>
<evidence type="ECO:0000313" key="4">
    <source>
        <dbReference type="Proteomes" id="UP001202180"/>
    </source>
</evidence>
<dbReference type="InterPro" id="IPR001956">
    <property type="entry name" value="CBM3"/>
</dbReference>
<comment type="caution">
    <text evidence="3">The sequence shown here is derived from an EMBL/GenBank/DDBJ whole genome shotgun (WGS) entry which is preliminary data.</text>
</comment>
<dbReference type="Pfam" id="PF13573">
    <property type="entry name" value="SprB"/>
    <property type="match status" value="1"/>
</dbReference>
<feature type="domain" description="CBM3" evidence="2">
    <location>
        <begin position="914"/>
        <end position="1066"/>
    </location>
</feature>
<dbReference type="Proteomes" id="UP001202180">
    <property type="component" value="Unassembled WGS sequence"/>
</dbReference>
<name>A0ABT0HI21_9BACT</name>
<dbReference type="InterPro" id="IPR036966">
    <property type="entry name" value="CBM3_sf"/>
</dbReference>
<dbReference type="PROSITE" id="PS50853">
    <property type="entry name" value="FN3"/>
    <property type="match status" value="1"/>
</dbReference>
<evidence type="ECO:0008006" key="5">
    <source>
        <dbReference type="Google" id="ProtNLM"/>
    </source>
</evidence>
<dbReference type="SUPFAM" id="SSF49384">
    <property type="entry name" value="Carbohydrate-binding domain"/>
    <property type="match status" value="1"/>
</dbReference>
<proteinExistence type="predicted"/>
<gene>
    <name evidence="3" type="ORF">M0L20_05530</name>
</gene>
<accession>A0ABT0HI21</accession>
<dbReference type="InterPro" id="IPR008965">
    <property type="entry name" value="CBM2/CBM3_carb-bd_dom_sf"/>
</dbReference>
<evidence type="ECO:0000259" key="1">
    <source>
        <dbReference type="PROSITE" id="PS50853"/>
    </source>
</evidence>
<dbReference type="InterPro" id="IPR003961">
    <property type="entry name" value="FN3_dom"/>
</dbReference>
<dbReference type="InterPro" id="IPR025667">
    <property type="entry name" value="SprB_repeat"/>
</dbReference>
<dbReference type="RefSeq" id="WP_248476028.1">
    <property type="nucleotide sequence ID" value="NZ_JALPRF010000001.1"/>
</dbReference>
<feature type="domain" description="Fibronectin type-III" evidence="1">
    <location>
        <begin position="422"/>
        <end position="522"/>
    </location>
</feature>
<evidence type="ECO:0000259" key="2">
    <source>
        <dbReference type="PROSITE" id="PS51172"/>
    </source>
</evidence>
<dbReference type="PROSITE" id="PS51172">
    <property type="entry name" value="CBM3"/>
    <property type="match status" value="1"/>
</dbReference>
<protein>
    <recommendedName>
        <fullName evidence="5">Fibronectin type-III domain-containing protein</fullName>
    </recommendedName>
</protein>
<evidence type="ECO:0000313" key="3">
    <source>
        <dbReference type="EMBL" id="MCK8491303.1"/>
    </source>
</evidence>
<dbReference type="Gene3D" id="2.60.40.710">
    <property type="entry name" value="Endoglucanase-like"/>
    <property type="match status" value="1"/>
</dbReference>
<sequence>MLVCIILAQMATAQTSSFTAAKVDAGQECNWPFNAVATNPADNKVYAFWRKGAGAGATYKLIRWDNPGWTTLSTFTTANGTSSSVKVPDFGDAADKVSLAIDKTGRFHVVFKGIALSTVNDGVWYGTSADGVNWSFQPVDILPASAANESLYDAVIEIDKQNQPHVGFRSNTTVTPRTYRLRYFRLIGGNWVGEDAFAQSGSSNGGTVSNEIGQFDLAVDGDAKAHFSFRRETNGTGRDGSLYYVTNTTGSWSSPQLLAQGNTDQAQAETNTIDTDANNKVHIVHSDYQNNLYYTTNVSGSFVTSQINGNAKGETYTQHTLQINENGDKFLVYNDDRGSPTRLNYAYQLAGTSGSNWTVGTAFTPNDVARGGNYFSGLMTKDRRIITLFDNSTTNVRGQCSEFQRDLWYATATVQNVPVQQAPTVTTATPASVASTSAILGGNVTADGGATVTERGIVYSASNNPPTTANATKLQIGSATGSFSQTITGLSTSTTYYTRAYAINSAGTSYGATQQFTTTAPLAASISARTNVTCNNGTNGSATLSITGGTAPFIIDWKPGNPAGDGTATITGLSAGSYTAIVTDTYGATAQAIATITQPPALVLSISPSTTTVCGGTVTLTASSTNAVNPSFVWTGTSPTSGPMVTVSSTGTYSVTLTDGSGCKAVASAAVTINPVPNPTIVGLASAYCKNATAVTLVGNPSGGKFTIDGNTAAILDPAVLLVGQHTVVYSYTNSSGCSNTASQNVTINALPTVSITGLASAYCQDATTVTLAPLGSPAGGSFTIDGNSATVFNPIMLSIGDRQVVYRFTDNNSCTNSASQTVTVKEVPTAPVMVTQAGNPYPAGVSNLTISQNVGNVILTVSGCTGGTINWNGGNATTLAVSTSSQGTQSFSATCTRNGCTSPTATATVTVVAPTLKVLSRDPDNGQLGNNTIKPYLILQNVGRDPFAYSNITLRYWLTTEDNVGLVFQKNFVAIGQGNLTVRYVPISPARQGATGYIEYSFGGGAGNLAPMGDSGPLELQVYKENYSSFFQPDDYSYINNSSYTLNPRITAYQNGTIFYGVEPTGTGSTRVASQDEGRGLAVKVLGNPVVGPSAEVEISGVSGQSVELKLVDLQGKPVHGQTIRQAGWLERVSLPLGTAQGMLLLEVSTATQRQQIKLVRP</sequence>
<keyword evidence="4" id="KW-1185">Reference proteome</keyword>
<organism evidence="3 4">
    <name type="scientific">Spirosoma liriopis</name>
    <dbReference type="NCBI Taxonomy" id="2937440"/>
    <lineage>
        <taxon>Bacteria</taxon>
        <taxon>Pseudomonadati</taxon>
        <taxon>Bacteroidota</taxon>
        <taxon>Cytophagia</taxon>
        <taxon>Cytophagales</taxon>
        <taxon>Cytophagaceae</taxon>
        <taxon>Spirosoma</taxon>
    </lineage>
</organism>
<dbReference type="EMBL" id="JALPRF010000001">
    <property type="protein sequence ID" value="MCK8491303.1"/>
    <property type="molecule type" value="Genomic_DNA"/>
</dbReference>
<reference evidence="3 4" key="1">
    <citation type="submission" date="2022-04" db="EMBL/GenBank/DDBJ databases">
        <title>Spirosoma sp. strain RP8 genome sequencing and assembly.</title>
        <authorList>
            <person name="Jung Y."/>
        </authorList>
    </citation>
    <scope>NUCLEOTIDE SEQUENCE [LARGE SCALE GENOMIC DNA]</scope>
    <source>
        <strain evidence="3 4">RP8</strain>
    </source>
</reference>